<name>A0ABT2EIY2_9GAMM</name>
<reference evidence="3" key="1">
    <citation type="submission" date="2021-11" db="EMBL/GenBank/DDBJ databases">
        <title>Halomonas sp., isolated from a coastal aquaculture zone in Dongshan Bay.</title>
        <authorList>
            <person name="Lin W."/>
        </authorList>
    </citation>
    <scope>NUCLEOTIDE SEQUENCE</scope>
    <source>
        <strain evidence="3">Yzlin-01</strain>
    </source>
</reference>
<dbReference type="PANTHER" id="PTHR30441:SF4">
    <property type="entry name" value="PROTEIN ASMA"/>
    <property type="match status" value="1"/>
</dbReference>
<comment type="caution">
    <text evidence="3">The sequence shown here is derived from an EMBL/GenBank/DDBJ whole genome shotgun (WGS) entry which is preliminary data.</text>
</comment>
<keyword evidence="1" id="KW-0812">Transmembrane</keyword>
<feature type="transmembrane region" description="Helical" evidence="1">
    <location>
        <begin position="7"/>
        <end position="30"/>
    </location>
</feature>
<keyword evidence="1" id="KW-1133">Transmembrane helix</keyword>
<dbReference type="InterPro" id="IPR052894">
    <property type="entry name" value="AsmA-related"/>
</dbReference>
<organism evidence="3 4">
    <name type="scientific">Halomonas dongshanensis</name>
    <dbReference type="NCBI Taxonomy" id="2890835"/>
    <lineage>
        <taxon>Bacteria</taxon>
        <taxon>Pseudomonadati</taxon>
        <taxon>Pseudomonadota</taxon>
        <taxon>Gammaproteobacteria</taxon>
        <taxon>Oceanospirillales</taxon>
        <taxon>Halomonadaceae</taxon>
        <taxon>Halomonas</taxon>
    </lineage>
</organism>
<dbReference type="PANTHER" id="PTHR30441">
    <property type="entry name" value="DUF748 DOMAIN-CONTAINING PROTEIN"/>
    <property type="match status" value="1"/>
</dbReference>
<gene>
    <name evidence="3" type="ORF">LLY24_17320</name>
</gene>
<dbReference type="RefSeq" id="WP_259037565.1">
    <property type="nucleotide sequence ID" value="NZ_JAJISC010000009.1"/>
</dbReference>
<accession>A0ABT2EIY2</accession>
<dbReference type="Proteomes" id="UP001165542">
    <property type="component" value="Unassembled WGS sequence"/>
</dbReference>
<feature type="domain" description="AsmA" evidence="2">
    <location>
        <begin position="1"/>
        <end position="654"/>
    </location>
</feature>
<dbReference type="InterPro" id="IPR007844">
    <property type="entry name" value="AsmA"/>
</dbReference>
<keyword evidence="4" id="KW-1185">Reference proteome</keyword>
<protein>
    <submittedName>
        <fullName evidence="3">AsmA family protein</fullName>
    </submittedName>
</protein>
<evidence type="ECO:0000313" key="4">
    <source>
        <dbReference type="Proteomes" id="UP001165542"/>
    </source>
</evidence>
<evidence type="ECO:0000259" key="2">
    <source>
        <dbReference type="Pfam" id="PF05170"/>
    </source>
</evidence>
<dbReference type="Pfam" id="PF05170">
    <property type="entry name" value="AsmA"/>
    <property type="match status" value="1"/>
</dbReference>
<proteinExistence type="predicted"/>
<dbReference type="EMBL" id="JAJISC010000009">
    <property type="protein sequence ID" value="MCS2611075.1"/>
    <property type="molecule type" value="Genomic_DNA"/>
</dbReference>
<keyword evidence="1" id="KW-0472">Membrane</keyword>
<sequence>MKQLLRILLAAVGIVAIIGVAAVVYVTTFLDPEDFKPRLIEVVEEQTGLNLALDGPITWSFYPRIGVGVSQARAWLPEQTEEQTPFVAIDKAEVSVAFAPLLRGEIAVDGLTLDGVRLNLERDAEGQGNWTSLTERLAEQGDEAEAALAPASAGPHVDAGNLSVVLNIASVDVRNTDIRFRDALENAFWHVKQLNLSGSNVNAVRAFPLKVMFTVDKHNQLSAEALERTPDVTSEINLDTRMRLGLSEHRFTLENTNLVTRTQLAGSDAPQQLTFKAGELIARLGEQQLTINDGVLEAGLRHPENWQGSLALSLAFALEGDLEAGTAQLRNLQLTGPDNLRLSGHLNLDQLTSAPHYSGQVTAAPFNMRPWLSRLGAELKTANEAALSDVALTSPLEGDLERLALPSLSLVVDDSTFTGALDFRFDGDALNFDLEGDSLDLDRYLPGRETSQQASRTGLLRKAFAQNASENELLPQAWLSRAQINGDLAIVSLVLGGLDFDSARMSLRGEEGIQRLSAFEAGFYEGDISATGAIDARENVLDWQLTPSIERVQIAPLLEAISGDTAPLRGRFNMSGELASQGNTRSALLGNLNGELDARVNDGAIFDINVSREMCEIVAQLEGEEVRRDWHTDTRFERFDATFAIRNGVMTSDDLTIALPGIEVAGGGEFDLNQMIFDTRASARVVDTADAACAVNPRLEQLPLPVRCEGAVSAARDQWCHFDREAFQSSLVGLLRSEAGSRAGEALDEQLGGALDRLDEHLGEGVGQELRDGIQRLFD</sequence>
<evidence type="ECO:0000256" key="1">
    <source>
        <dbReference type="SAM" id="Phobius"/>
    </source>
</evidence>
<evidence type="ECO:0000313" key="3">
    <source>
        <dbReference type="EMBL" id="MCS2611075.1"/>
    </source>
</evidence>